<accession>A0A1S3IGJ4</accession>
<proteinExistence type="predicted"/>
<evidence type="ECO:0000313" key="1">
    <source>
        <dbReference type="Proteomes" id="UP000085678"/>
    </source>
</evidence>
<evidence type="ECO:0000313" key="2">
    <source>
        <dbReference type="RefSeq" id="XP_013396589.1"/>
    </source>
</evidence>
<dbReference type="InParanoid" id="A0A1S3IGJ4"/>
<name>A0A1S3IGJ4_LINAN</name>
<reference evidence="2" key="1">
    <citation type="submission" date="2025-08" db="UniProtKB">
        <authorList>
            <consortium name="RefSeq"/>
        </authorList>
    </citation>
    <scope>IDENTIFICATION</scope>
    <source>
        <tissue evidence="2">Gonads</tissue>
    </source>
</reference>
<dbReference type="Proteomes" id="UP000085678">
    <property type="component" value="Unplaced"/>
</dbReference>
<organism evidence="1 2">
    <name type="scientific">Lingula anatina</name>
    <name type="common">Brachiopod</name>
    <name type="synonym">Lingula unguis</name>
    <dbReference type="NCBI Taxonomy" id="7574"/>
    <lineage>
        <taxon>Eukaryota</taxon>
        <taxon>Metazoa</taxon>
        <taxon>Spiralia</taxon>
        <taxon>Lophotrochozoa</taxon>
        <taxon>Brachiopoda</taxon>
        <taxon>Linguliformea</taxon>
        <taxon>Lingulata</taxon>
        <taxon>Lingulida</taxon>
        <taxon>Linguloidea</taxon>
        <taxon>Lingulidae</taxon>
        <taxon>Lingula</taxon>
    </lineage>
</organism>
<sequence length="145" mass="16630">MVCLQDGCNEEASTACGVSLRWKTFKENKRKGKGDETLKNRNVKTKRLDSTEDDMKSYSSVNMAQIFTVPMRHTWRCHWSRILGATTPQPHPKCCGCGTKRPSYRLRKGSFPEMMLERRNYQSSPKCANVQHYMSLATSPCSHLH</sequence>
<dbReference type="AlphaFoldDB" id="A0A1S3IGJ4"/>
<gene>
    <name evidence="2" type="primary">LOC106163526</name>
</gene>
<dbReference type="GeneID" id="106163526"/>
<dbReference type="RefSeq" id="XP_013396589.1">
    <property type="nucleotide sequence ID" value="XM_013541135.1"/>
</dbReference>
<protein>
    <submittedName>
        <fullName evidence="2">Uncharacterized protein LOC106163526</fullName>
    </submittedName>
</protein>
<keyword evidence="1" id="KW-1185">Reference proteome</keyword>
<dbReference type="KEGG" id="lak:106163526"/>